<keyword evidence="16" id="KW-1185">Reference proteome</keyword>
<comment type="catalytic activity">
    <reaction evidence="8">
        <text>Couples ATP hydrolysis with the unwinding of duplex DNA by translocating in the 3'-5' direction.</text>
        <dbReference type="EC" id="5.6.2.4"/>
    </reaction>
</comment>
<dbReference type="AlphaFoldDB" id="A0A8J7MXA1"/>
<dbReference type="InterPro" id="IPR000212">
    <property type="entry name" value="DNA_helicase_UvrD/REP"/>
</dbReference>
<evidence type="ECO:0000313" key="16">
    <source>
        <dbReference type="Proteomes" id="UP000619033"/>
    </source>
</evidence>
<keyword evidence="4 12" id="KW-0347">Helicase</keyword>
<evidence type="ECO:0000256" key="6">
    <source>
        <dbReference type="ARBA" id="ARBA00023125"/>
    </source>
</evidence>
<evidence type="ECO:0000256" key="2">
    <source>
        <dbReference type="ARBA" id="ARBA00022741"/>
    </source>
</evidence>
<dbReference type="PANTHER" id="PTHR11070:SF2">
    <property type="entry name" value="ATP-DEPENDENT DNA HELICASE SRS2"/>
    <property type="match status" value="1"/>
</dbReference>
<dbReference type="Pfam" id="PF12705">
    <property type="entry name" value="PDDEXK_1"/>
    <property type="match status" value="1"/>
</dbReference>
<dbReference type="PROSITE" id="PS51217">
    <property type="entry name" value="UVRD_HELICASE_CTER"/>
    <property type="match status" value="1"/>
</dbReference>
<dbReference type="CDD" id="cd17932">
    <property type="entry name" value="DEXQc_UvrD"/>
    <property type="match status" value="1"/>
</dbReference>
<dbReference type="Gene3D" id="1.10.486.10">
    <property type="entry name" value="PCRA, domain 4"/>
    <property type="match status" value="1"/>
</dbReference>
<evidence type="ECO:0000256" key="9">
    <source>
        <dbReference type="ARBA" id="ARBA00034808"/>
    </source>
</evidence>
<evidence type="ECO:0000256" key="7">
    <source>
        <dbReference type="ARBA" id="ARBA00023235"/>
    </source>
</evidence>
<evidence type="ECO:0000256" key="12">
    <source>
        <dbReference type="PROSITE-ProRule" id="PRU00560"/>
    </source>
</evidence>
<name>A0A8J7MXA1_9RHOB</name>
<evidence type="ECO:0000256" key="3">
    <source>
        <dbReference type="ARBA" id="ARBA00022801"/>
    </source>
</evidence>
<dbReference type="PROSITE" id="PS51198">
    <property type="entry name" value="UVRD_HELICASE_ATP_BIND"/>
    <property type="match status" value="1"/>
</dbReference>
<dbReference type="EC" id="5.6.2.4" evidence="9"/>
<evidence type="ECO:0000256" key="1">
    <source>
        <dbReference type="ARBA" id="ARBA00009922"/>
    </source>
</evidence>
<dbReference type="EMBL" id="JAESVP010000008">
    <property type="protein sequence ID" value="MBL4929509.1"/>
    <property type="molecule type" value="Genomic_DNA"/>
</dbReference>
<evidence type="ECO:0000313" key="15">
    <source>
        <dbReference type="EMBL" id="MBL4929509.1"/>
    </source>
</evidence>
<dbReference type="PANTHER" id="PTHR11070">
    <property type="entry name" value="UVRD / RECB / PCRA DNA HELICASE FAMILY MEMBER"/>
    <property type="match status" value="1"/>
</dbReference>
<dbReference type="InterPro" id="IPR027417">
    <property type="entry name" value="P-loop_NTPase"/>
</dbReference>
<dbReference type="SUPFAM" id="SSF52540">
    <property type="entry name" value="P-loop containing nucleoside triphosphate hydrolases"/>
    <property type="match status" value="1"/>
</dbReference>
<dbReference type="GO" id="GO:0003677">
    <property type="term" value="F:DNA binding"/>
    <property type="evidence" value="ECO:0007669"/>
    <property type="project" value="UniProtKB-KW"/>
</dbReference>
<feature type="domain" description="UvrD-like helicase C-terminal" evidence="14">
    <location>
        <begin position="487"/>
        <end position="763"/>
    </location>
</feature>
<keyword evidence="6" id="KW-0238">DNA-binding</keyword>
<evidence type="ECO:0000259" key="14">
    <source>
        <dbReference type="PROSITE" id="PS51217"/>
    </source>
</evidence>
<protein>
    <recommendedName>
        <fullName evidence="9">DNA 3'-5' helicase</fullName>
        <ecNumber evidence="9">5.6.2.4</ecNumber>
    </recommendedName>
    <alternativeName>
        <fullName evidence="10">DNA 3'-5' helicase II</fullName>
    </alternativeName>
</protein>
<dbReference type="RefSeq" id="WP_202662039.1">
    <property type="nucleotide sequence ID" value="NZ_JAESVP010000008.1"/>
</dbReference>
<comment type="catalytic activity">
    <reaction evidence="11">
        <text>ATP + H2O = ADP + phosphate + H(+)</text>
        <dbReference type="Rhea" id="RHEA:13065"/>
        <dbReference type="ChEBI" id="CHEBI:15377"/>
        <dbReference type="ChEBI" id="CHEBI:15378"/>
        <dbReference type="ChEBI" id="CHEBI:30616"/>
        <dbReference type="ChEBI" id="CHEBI:43474"/>
        <dbReference type="ChEBI" id="CHEBI:456216"/>
        <dbReference type="EC" id="5.6.2.4"/>
    </reaction>
</comment>
<dbReference type="Gene3D" id="3.40.50.300">
    <property type="entry name" value="P-loop containing nucleotide triphosphate hydrolases"/>
    <property type="match status" value="2"/>
</dbReference>
<dbReference type="InterPro" id="IPR014016">
    <property type="entry name" value="UvrD-like_ATP-bd"/>
</dbReference>
<dbReference type="InterPro" id="IPR038726">
    <property type="entry name" value="PDDEXK_AddAB-type"/>
</dbReference>
<evidence type="ECO:0000256" key="5">
    <source>
        <dbReference type="ARBA" id="ARBA00022840"/>
    </source>
</evidence>
<keyword evidence="7" id="KW-0413">Isomerase</keyword>
<dbReference type="GO" id="GO:0005829">
    <property type="term" value="C:cytosol"/>
    <property type="evidence" value="ECO:0007669"/>
    <property type="project" value="TreeGrafter"/>
</dbReference>
<dbReference type="Proteomes" id="UP000619033">
    <property type="component" value="Unassembled WGS sequence"/>
</dbReference>
<keyword evidence="5 12" id="KW-0067">ATP-binding</keyword>
<dbReference type="Pfam" id="PF13361">
    <property type="entry name" value="UvrD_C"/>
    <property type="match status" value="2"/>
</dbReference>
<gene>
    <name evidence="15" type="ORF">JI744_15500</name>
</gene>
<dbReference type="Pfam" id="PF06114">
    <property type="entry name" value="Peptidase_M78"/>
    <property type="match status" value="1"/>
</dbReference>
<evidence type="ECO:0000256" key="11">
    <source>
        <dbReference type="ARBA" id="ARBA00048988"/>
    </source>
</evidence>
<evidence type="ECO:0000256" key="8">
    <source>
        <dbReference type="ARBA" id="ARBA00034617"/>
    </source>
</evidence>
<dbReference type="Pfam" id="PF00580">
    <property type="entry name" value="UvrD-helicase"/>
    <property type="match status" value="1"/>
</dbReference>
<dbReference type="GO" id="GO:0016787">
    <property type="term" value="F:hydrolase activity"/>
    <property type="evidence" value="ECO:0007669"/>
    <property type="project" value="UniProtKB-UniRule"/>
</dbReference>
<dbReference type="Gene3D" id="1.10.10.160">
    <property type="match status" value="1"/>
</dbReference>
<evidence type="ECO:0000259" key="13">
    <source>
        <dbReference type="PROSITE" id="PS51198"/>
    </source>
</evidence>
<organism evidence="15 16">
    <name type="scientific">Fuscibacter oryzae</name>
    <dbReference type="NCBI Taxonomy" id="2803939"/>
    <lineage>
        <taxon>Bacteria</taxon>
        <taxon>Pseudomonadati</taxon>
        <taxon>Pseudomonadota</taxon>
        <taxon>Alphaproteobacteria</taxon>
        <taxon>Rhodobacterales</taxon>
        <taxon>Paracoccaceae</taxon>
        <taxon>Fuscibacter</taxon>
    </lineage>
</organism>
<sequence>MDAWIDVRRKAREAHLAALGRANGDRRAAALVFGGLAAEDLQLRRIALAPGVLGSLDRLSEIVNVATGQEAINEHVVIAHELGHFHLHKDARTEVHATAHALGGDPIDSGAGRVEGYSPSERKEVQADVFAGEFLCPADWLRKEFVDNGRGATDVAAELGLPVALVTSQMARALLLPPLRDAAPLPATELIGLDKSQREAVEWNAGPLLLDAGPGTGKTRTLVSRITHLLAQNVRPTEFLALTFSNRAAEEMRERISAADPEAAIQMWVGTFHAFGLELIKKWPSALGFSASVRVLDQTGSIAVLEENLEKLDLVHFQNLYEPAYELAPVLRAISRCKDELVSPDDYAHAAGEAKRAASGDEANEAADKMLEFAHIYRVYDQALREANAVDFGDLIQLSITLINVNPDVREYVSGFKHVLVDEYQDVNFASAQLLQAFAGANPNLWVVADPRQSIYRFRGAEPDNVAQFVNDFQGARRALSTNYRSTRPIVSAFERFANNEMNSAGTWKVKRTEPGSIGMLVAPSAREEAEGIRDRIEALRAEGIALADQVILARSHLTLARITAPLEAMNVPLLYLGDLFERPEIRDLLSLLALDAESGAIGLARLAGLSEYGVLRVDALALVKWSRANEIGVLDALTRTADVPDLSDRGRVGLARLGVQLSGMLHASPWTMLTTWLFERSNYLRPLLVRQDPAAQQQLVAIYQFLKVTAEFGAIGERSRRRFLARIRRIEALNEDTAYRAISSEATDMDAVRVMTIHGSKGLEFRGVHLPGIATMYMPSSRKPVRIPPPPSLARLAMGADDHDNEERSLFFVAMSRARDHLALSRADRYTSRAASASKFLGVLGPLTTTHRSPTPQPSGQTGLTRALHPLVAYAATDLDTYIDCPARYGYQAADGLQGGPEGSAYVSFHGCVYRTVGWMEAERAAGNSVSVTSALVRLEADWKSSGPTKHPFEKYYRGIARQMIERMAETVLAETGHYDRREWTVPLDGRSITLIPDRVIMGVDGTVTVQRVRTGKKSKSEHNKAIYALLRLGVRQLYPGRRSVVETYYLASGERVAQPFKDDGKLLERYSEAIASIEAGDFHPEVGRNCPGCPYYLTCGG</sequence>
<keyword evidence="3 12" id="KW-0378">Hydrolase</keyword>
<dbReference type="GO" id="GO:0033202">
    <property type="term" value="C:DNA helicase complex"/>
    <property type="evidence" value="ECO:0007669"/>
    <property type="project" value="TreeGrafter"/>
</dbReference>
<evidence type="ECO:0000256" key="4">
    <source>
        <dbReference type="ARBA" id="ARBA00022806"/>
    </source>
</evidence>
<dbReference type="InterPro" id="IPR014017">
    <property type="entry name" value="DNA_helicase_UvrD-like_C"/>
</dbReference>
<reference evidence="15" key="1">
    <citation type="submission" date="2021-01" db="EMBL/GenBank/DDBJ databases">
        <title>Genome seq and assembly of Tabrizicola sp. KVB23.</title>
        <authorList>
            <person name="Chhetri G."/>
        </authorList>
    </citation>
    <scope>NUCLEOTIDE SEQUENCE</scope>
    <source>
        <strain evidence="15">KVB23</strain>
    </source>
</reference>
<keyword evidence="2 12" id="KW-0547">Nucleotide-binding</keyword>
<feature type="domain" description="UvrD-like helicase ATP-binding" evidence="13">
    <location>
        <begin position="191"/>
        <end position="487"/>
    </location>
</feature>
<accession>A0A8J7MXA1</accession>
<dbReference type="GO" id="GO:0005524">
    <property type="term" value="F:ATP binding"/>
    <property type="evidence" value="ECO:0007669"/>
    <property type="project" value="UniProtKB-UniRule"/>
</dbReference>
<comment type="caution">
    <text evidence="15">The sequence shown here is derived from an EMBL/GenBank/DDBJ whole genome shotgun (WGS) entry which is preliminary data.</text>
</comment>
<comment type="similarity">
    <text evidence="1">Belongs to the helicase family. UvrD subfamily.</text>
</comment>
<dbReference type="Gene3D" id="1.10.10.2910">
    <property type="match status" value="1"/>
</dbReference>
<dbReference type="InterPro" id="IPR010359">
    <property type="entry name" value="IrrE_HExxH"/>
</dbReference>
<proteinExistence type="inferred from homology"/>
<evidence type="ECO:0000256" key="10">
    <source>
        <dbReference type="ARBA" id="ARBA00034923"/>
    </source>
</evidence>
<dbReference type="InterPro" id="IPR013986">
    <property type="entry name" value="DExx_box_DNA_helicase_dom_sf"/>
</dbReference>
<feature type="binding site" evidence="12">
    <location>
        <begin position="212"/>
        <end position="219"/>
    </location>
    <ligand>
        <name>ATP</name>
        <dbReference type="ChEBI" id="CHEBI:30616"/>
    </ligand>
</feature>
<dbReference type="GO" id="GO:0000725">
    <property type="term" value="P:recombinational repair"/>
    <property type="evidence" value="ECO:0007669"/>
    <property type="project" value="TreeGrafter"/>
</dbReference>
<dbReference type="GO" id="GO:0043138">
    <property type="term" value="F:3'-5' DNA helicase activity"/>
    <property type="evidence" value="ECO:0007669"/>
    <property type="project" value="UniProtKB-EC"/>
</dbReference>